<reference evidence="6 7" key="1">
    <citation type="submission" date="2022-02" db="EMBL/GenBank/DDBJ databases">
        <title>Chromosome-level reference genomes for two strains of Caenorhabditis briggsae: an improved platform for comparative genomics.</title>
        <authorList>
            <person name="Stevens L."/>
            <person name="Andersen E.C."/>
        </authorList>
    </citation>
    <scope>NUCLEOTIDE SEQUENCE [LARGE SCALE GENOMIC DNA]</scope>
    <source>
        <strain evidence="6">QX1410_ONT</strain>
        <tissue evidence="6">Whole-organism</tissue>
    </source>
</reference>
<feature type="transmembrane region" description="Helical" evidence="4">
    <location>
        <begin position="76"/>
        <end position="100"/>
    </location>
</feature>
<dbReference type="AlphaFoldDB" id="A0AAE9A5Q2"/>
<dbReference type="InterPro" id="IPR000536">
    <property type="entry name" value="Nucl_hrmn_rcpt_lig-bd"/>
</dbReference>
<dbReference type="InterPro" id="IPR035500">
    <property type="entry name" value="NHR-like_dom_sf"/>
</dbReference>
<keyword evidence="4" id="KW-1133">Transmembrane helix</keyword>
<evidence type="ECO:0000256" key="2">
    <source>
        <dbReference type="ARBA" id="ARBA00023163"/>
    </source>
</evidence>
<evidence type="ECO:0000256" key="1">
    <source>
        <dbReference type="ARBA" id="ARBA00023015"/>
    </source>
</evidence>
<name>A0AAE9A5Q2_CAEBR</name>
<feature type="domain" description="NR LBD" evidence="5">
    <location>
        <begin position="110"/>
        <end position="352"/>
    </location>
</feature>
<evidence type="ECO:0000259" key="5">
    <source>
        <dbReference type="PROSITE" id="PS51843"/>
    </source>
</evidence>
<dbReference type="SMART" id="SM00430">
    <property type="entry name" value="HOLI"/>
    <property type="match status" value="1"/>
</dbReference>
<dbReference type="PANTHER" id="PTHR46011">
    <property type="entry name" value="NUCLEAR HORMONE RECEPTOR FAMILY MEMBER NHR-86-RELATED"/>
    <property type="match status" value="1"/>
</dbReference>
<evidence type="ECO:0000256" key="4">
    <source>
        <dbReference type="SAM" id="Phobius"/>
    </source>
</evidence>
<keyword evidence="1" id="KW-0805">Transcription regulation</keyword>
<proteinExistence type="predicted"/>
<dbReference type="Pfam" id="PF10318">
    <property type="entry name" value="7TM_GPCR_Srh"/>
    <property type="match status" value="1"/>
</dbReference>
<evidence type="ECO:0000313" key="6">
    <source>
        <dbReference type="EMBL" id="ULT91755.1"/>
    </source>
</evidence>
<gene>
    <name evidence="6" type="ORF">L3Y34_009428</name>
</gene>
<dbReference type="PROSITE" id="PS51843">
    <property type="entry name" value="NR_LBD"/>
    <property type="match status" value="1"/>
</dbReference>
<keyword evidence="4" id="KW-0812">Transmembrane</keyword>
<keyword evidence="4" id="KW-0472">Membrane</keyword>
<dbReference type="SUPFAM" id="SSF48508">
    <property type="entry name" value="Nuclear receptor ligand-binding domain"/>
    <property type="match status" value="1"/>
</dbReference>
<dbReference type="InterPro" id="IPR019422">
    <property type="entry name" value="7TM_GPCR_serpentine_rcpt_Srh"/>
</dbReference>
<sequence length="352" mass="40831">MEEVLKIIPEIQEYILSDGKMFVLSTDFHEFFWTLVIMIGLVTGTSVTFARILYRNMKERSRLLNMSPQMVQVQKIFFRAICIQTSMPILILILPISYLAISMFSGYFNQAANNLCFIITAFHGLLSTAIMITAHSPKIANYQELKNICEVYFKLIIQNLVPFFESEIRFDDAQKKLLSDSFLVPFELLDGAFRSADFELYQIPNGDFVDVNKLDTFYQDSEENSANRISDDVTKVLGPYWKLNQKILWKHLKEVNLDLSEFLFLVSVVFWDFGILNLTEECASFCHEMRSKVFQELPEYENNTQKSKDQCLRIGELILALQTLQKALGIMFECRDIAMVYNLHGRECPLLK</sequence>
<dbReference type="Proteomes" id="UP000827892">
    <property type="component" value="Chromosome V"/>
</dbReference>
<keyword evidence="3" id="KW-0675">Receptor</keyword>
<evidence type="ECO:0000256" key="3">
    <source>
        <dbReference type="ARBA" id="ARBA00023170"/>
    </source>
</evidence>
<protein>
    <recommendedName>
        <fullName evidence="5">NR LBD domain-containing protein</fullName>
    </recommendedName>
</protein>
<dbReference type="Gene3D" id="1.10.565.10">
    <property type="entry name" value="Retinoid X Receptor"/>
    <property type="match status" value="1"/>
</dbReference>
<accession>A0AAE9A5Q2</accession>
<keyword evidence="2" id="KW-0804">Transcription</keyword>
<evidence type="ECO:0000313" key="7">
    <source>
        <dbReference type="Proteomes" id="UP000827892"/>
    </source>
</evidence>
<organism evidence="6 7">
    <name type="scientific">Caenorhabditis briggsae</name>
    <dbReference type="NCBI Taxonomy" id="6238"/>
    <lineage>
        <taxon>Eukaryota</taxon>
        <taxon>Metazoa</taxon>
        <taxon>Ecdysozoa</taxon>
        <taxon>Nematoda</taxon>
        <taxon>Chromadorea</taxon>
        <taxon>Rhabditida</taxon>
        <taxon>Rhabditina</taxon>
        <taxon>Rhabditomorpha</taxon>
        <taxon>Rhabditoidea</taxon>
        <taxon>Rhabditidae</taxon>
        <taxon>Peloderinae</taxon>
        <taxon>Caenorhabditis</taxon>
    </lineage>
</organism>
<dbReference type="EMBL" id="CP090895">
    <property type="protein sequence ID" value="ULT91755.1"/>
    <property type="molecule type" value="Genomic_DNA"/>
</dbReference>
<feature type="transmembrane region" description="Helical" evidence="4">
    <location>
        <begin position="31"/>
        <end position="54"/>
    </location>
</feature>
<dbReference type="PANTHER" id="PTHR46011:SF3">
    <property type="entry name" value="NR LBD DOMAIN-CONTAINING PROTEIN-RELATED"/>
    <property type="match status" value="1"/>
</dbReference>